<proteinExistence type="predicted"/>
<evidence type="ECO:0000313" key="8">
    <source>
        <dbReference type="Proteomes" id="UP000285190"/>
    </source>
</evidence>
<dbReference type="AlphaFoldDB" id="A0A418X5Y2"/>
<keyword evidence="5" id="KW-0732">Signal</keyword>
<evidence type="ECO:0000256" key="2">
    <source>
        <dbReference type="ARBA" id="ARBA00022723"/>
    </source>
</evidence>
<gene>
    <name evidence="7" type="ORF">D3870_02625</name>
</gene>
<evidence type="ECO:0000313" key="7">
    <source>
        <dbReference type="EMBL" id="RJG07786.1"/>
    </source>
</evidence>
<dbReference type="CDD" id="cd04211">
    <property type="entry name" value="Cupredoxin_like_2"/>
    <property type="match status" value="1"/>
</dbReference>
<feature type="signal peptide" evidence="5">
    <location>
        <begin position="1"/>
        <end position="24"/>
    </location>
</feature>
<evidence type="ECO:0000256" key="1">
    <source>
        <dbReference type="ARBA" id="ARBA00004418"/>
    </source>
</evidence>
<reference evidence="7 8" key="1">
    <citation type="submission" date="2018-09" db="EMBL/GenBank/DDBJ databases">
        <authorList>
            <person name="Zhu H."/>
        </authorList>
    </citation>
    <scope>NUCLEOTIDE SEQUENCE [LARGE SCALE GENOMIC DNA]</scope>
    <source>
        <strain evidence="7 8">K2R10-39</strain>
    </source>
</reference>
<dbReference type="SUPFAM" id="SSF49503">
    <property type="entry name" value="Cupredoxins"/>
    <property type="match status" value="1"/>
</dbReference>
<name>A0A418X5Y2_9BURK</name>
<dbReference type="Gene3D" id="2.60.40.420">
    <property type="entry name" value="Cupredoxins - blue copper proteins"/>
    <property type="match status" value="1"/>
</dbReference>
<dbReference type="InterPro" id="IPR050845">
    <property type="entry name" value="Cu-binding_ET"/>
</dbReference>
<evidence type="ECO:0000259" key="6">
    <source>
        <dbReference type="Pfam" id="PF00127"/>
    </source>
</evidence>
<dbReference type="PROSITE" id="PS00079">
    <property type="entry name" value="MULTICOPPER_OXIDASE1"/>
    <property type="match status" value="1"/>
</dbReference>
<evidence type="ECO:0000256" key="5">
    <source>
        <dbReference type="SAM" id="SignalP"/>
    </source>
</evidence>
<keyword evidence="4" id="KW-0186">Copper</keyword>
<dbReference type="OrthoDB" id="9816061at2"/>
<keyword evidence="2" id="KW-0479">Metal-binding</keyword>
<sequence length="165" mass="18369">MRINRLTTATFATALVLAAPVVFAHGDAHKKESSAISTEEHPFGKEGDPKRVTRTVSIDMNDTMRFTPSELQIKQGETVRFVVKNNGKALHEMVLGTMDELKAHGELMKKHPGMEHDEPYMAHVKPGAKEEMIWQFTKPGDFNFGCLAPGHFEAGMIGRIRVVAR</sequence>
<comment type="caution">
    <text evidence="7">The sequence shown here is derived from an EMBL/GenBank/DDBJ whole genome shotgun (WGS) entry which is preliminary data.</text>
</comment>
<dbReference type="GO" id="GO:0042597">
    <property type="term" value="C:periplasmic space"/>
    <property type="evidence" value="ECO:0007669"/>
    <property type="project" value="UniProtKB-SubCell"/>
</dbReference>
<dbReference type="Pfam" id="PF00127">
    <property type="entry name" value="Copper-bind"/>
    <property type="match status" value="1"/>
</dbReference>
<dbReference type="InterPro" id="IPR000923">
    <property type="entry name" value="BlueCu_1"/>
</dbReference>
<organism evidence="7 8">
    <name type="scientific">Noviherbaspirillum cavernae</name>
    <dbReference type="NCBI Taxonomy" id="2320862"/>
    <lineage>
        <taxon>Bacteria</taxon>
        <taxon>Pseudomonadati</taxon>
        <taxon>Pseudomonadota</taxon>
        <taxon>Betaproteobacteria</taxon>
        <taxon>Burkholderiales</taxon>
        <taxon>Oxalobacteraceae</taxon>
        <taxon>Noviherbaspirillum</taxon>
    </lineage>
</organism>
<dbReference type="InterPro" id="IPR008972">
    <property type="entry name" value="Cupredoxin"/>
</dbReference>
<feature type="chain" id="PRO_5019483596" evidence="5">
    <location>
        <begin position="25"/>
        <end position="165"/>
    </location>
</feature>
<dbReference type="EMBL" id="QYUN01000002">
    <property type="protein sequence ID" value="RJG07786.1"/>
    <property type="molecule type" value="Genomic_DNA"/>
</dbReference>
<dbReference type="GO" id="GO:0009055">
    <property type="term" value="F:electron transfer activity"/>
    <property type="evidence" value="ECO:0007669"/>
    <property type="project" value="InterPro"/>
</dbReference>
<dbReference type="GO" id="GO:0005507">
    <property type="term" value="F:copper ion binding"/>
    <property type="evidence" value="ECO:0007669"/>
    <property type="project" value="InterPro"/>
</dbReference>
<evidence type="ECO:0000256" key="3">
    <source>
        <dbReference type="ARBA" id="ARBA00022764"/>
    </source>
</evidence>
<feature type="domain" description="Blue (type 1) copper" evidence="6">
    <location>
        <begin position="55"/>
        <end position="162"/>
    </location>
</feature>
<keyword evidence="3" id="KW-0574">Periplasm</keyword>
<accession>A0A418X5Y2</accession>
<dbReference type="InterPro" id="IPR033138">
    <property type="entry name" value="Cu_oxidase_CS"/>
</dbReference>
<evidence type="ECO:0000256" key="4">
    <source>
        <dbReference type="ARBA" id="ARBA00023008"/>
    </source>
</evidence>
<dbReference type="Proteomes" id="UP000285190">
    <property type="component" value="Unassembled WGS sequence"/>
</dbReference>
<protein>
    <submittedName>
        <fullName evidence="7">Plastocyanin</fullName>
    </submittedName>
</protein>
<dbReference type="PANTHER" id="PTHR38439:SF3">
    <property type="entry name" value="COPPER-RESISTANT CUPROPROTEIN COPI"/>
    <property type="match status" value="1"/>
</dbReference>
<keyword evidence="8" id="KW-1185">Reference proteome</keyword>
<dbReference type="PANTHER" id="PTHR38439">
    <property type="entry name" value="AURACYANIN-B"/>
    <property type="match status" value="1"/>
</dbReference>
<comment type="subcellular location">
    <subcellularLocation>
        <location evidence="1">Periplasm</location>
    </subcellularLocation>
</comment>